<accession>A0ABM7FG54</accession>
<evidence type="ECO:0000313" key="2">
    <source>
        <dbReference type="EMBL" id="BBC35239.1"/>
    </source>
</evidence>
<reference evidence="2 3" key="1">
    <citation type="journal article" date="2010" name="ChemBioChem">
        <title>Cloning and characterization of the biosynthetic gene cluster of 16-membered macrolide antibiotic FD-891: involvement of a dual functional cytochrome P450 monooxygenase catalyzing epoxidation and hydroxylation.</title>
        <authorList>
            <person name="Kudo F."/>
            <person name="Motegi A."/>
            <person name="Mizoue K."/>
            <person name="Eguchi T."/>
        </authorList>
    </citation>
    <scope>NUCLEOTIDE SEQUENCE [LARGE SCALE GENOMIC DNA]</scope>
    <source>
        <strain evidence="2 3">A-8890</strain>
    </source>
</reference>
<reference evidence="2 3" key="2">
    <citation type="journal article" date="2023" name="ChemBioChem">
        <title>Acyltransferase Domain Exchange between Two Independent Type I Polyketide Synthases in the Same Producer Strain of Macrolide Antibiotics.</title>
        <authorList>
            <person name="Kudo F."/>
            <person name="Kishikawa K."/>
            <person name="Tsuboi K."/>
            <person name="Kido T."/>
            <person name="Usui T."/>
            <person name="Hashimoto J."/>
            <person name="Shin-Ya K."/>
            <person name="Miyanaga A."/>
            <person name="Eguchi T."/>
        </authorList>
    </citation>
    <scope>NUCLEOTIDE SEQUENCE [LARGE SCALE GENOMIC DNA]</scope>
    <source>
        <strain evidence="2 3">A-8890</strain>
    </source>
</reference>
<proteinExistence type="predicted"/>
<dbReference type="Proteomes" id="UP001321542">
    <property type="component" value="Chromosome"/>
</dbReference>
<dbReference type="EMBL" id="AP018448">
    <property type="protein sequence ID" value="BBC35239.1"/>
    <property type="molecule type" value="Genomic_DNA"/>
</dbReference>
<dbReference type="InterPro" id="IPR056911">
    <property type="entry name" value="Phage_Znf_bind_put"/>
</dbReference>
<organism evidence="2 3">
    <name type="scientific">Streptomyces graminofaciens</name>
    <dbReference type="NCBI Taxonomy" id="68212"/>
    <lineage>
        <taxon>Bacteria</taxon>
        <taxon>Bacillati</taxon>
        <taxon>Actinomycetota</taxon>
        <taxon>Actinomycetes</taxon>
        <taxon>Kitasatosporales</taxon>
        <taxon>Streptomycetaceae</taxon>
        <taxon>Streptomyces</taxon>
    </lineage>
</organism>
<gene>
    <name evidence="2" type="ORF">SGFS_065330</name>
</gene>
<keyword evidence="3" id="KW-1185">Reference proteome</keyword>
<evidence type="ECO:0000313" key="3">
    <source>
        <dbReference type="Proteomes" id="UP001321542"/>
    </source>
</evidence>
<dbReference type="RefSeq" id="WP_286255434.1">
    <property type="nucleotide sequence ID" value="NZ_AP018448.1"/>
</dbReference>
<name>A0ABM7FG54_9ACTN</name>
<feature type="domain" description="DNA-binding phage zinc finger" evidence="1">
    <location>
        <begin position="9"/>
        <end position="49"/>
    </location>
</feature>
<evidence type="ECO:0000259" key="1">
    <source>
        <dbReference type="Pfam" id="PF24623"/>
    </source>
</evidence>
<dbReference type="Pfam" id="PF24623">
    <property type="entry name" value="Phage_zn_bind_8"/>
    <property type="match status" value="1"/>
</dbReference>
<protein>
    <recommendedName>
        <fullName evidence="1">DNA-binding phage zinc finger domain-containing protein</fullName>
    </recommendedName>
</protein>
<sequence length="54" mass="6031">MTKPPEWQIRCPWCNASPGQRCTSPRGRRLAVESHDARITAHTVQTARQTGASQ</sequence>